<dbReference type="GO" id="GO:0030170">
    <property type="term" value="F:pyridoxal phosphate binding"/>
    <property type="evidence" value="ECO:0007669"/>
    <property type="project" value="InterPro"/>
</dbReference>
<dbReference type="SUPFAM" id="SSF53383">
    <property type="entry name" value="PLP-dependent transferases"/>
    <property type="match status" value="1"/>
</dbReference>
<dbReference type="GO" id="GO:0005829">
    <property type="term" value="C:cytosol"/>
    <property type="evidence" value="ECO:0007669"/>
    <property type="project" value="TreeGrafter"/>
</dbReference>
<dbReference type="Gene3D" id="3.40.640.10">
    <property type="entry name" value="Type I PLP-dependent aspartate aminotransferase-like (Major domain)"/>
    <property type="match status" value="1"/>
</dbReference>
<evidence type="ECO:0000256" key="5">
    <source>
        <dbReference type="ARBA" id="ARBA00023239"/>
    </source>
</evidence>
<feature type="modified residue" description="N6-(pyridoxal phosphate)lysine" evidence="7">
    <location>
        <position position="218"/>
    </location>
</feature>
<keyword evidence="5 8" id="KW-0456">Lyase</keyword>
<dbReference type="AlphaFoldDB" id="A0A0G0NGS7"/>
<proteinExistence type="inferred from homology"/>
<organism evidence="9 10">
    <name type="scientific">Candidatus Woesebacteria bacterium GW2011_GWA1_39_21</name>
    <dbReference type="NCBI Taxonomy" id="1618550"/>
    <lineage>
        <taxon>Bacteria</taxon>
        <taxon>Candidatus Woeseibacteriota</taxon>
    </lineage>
</organism>
<comment type="catalytic activity">
    <reaction evidence="6">
        <text>L-glutamate + H(+) = 4-aminobutanoate + CO2</text>
        <dbReference type="Rhea" id="RHEA:17785"/>
        <dbReference type="ChEBI" id="CHEBI:15378"/>
        <dbReference type="ChEBI" id="CHEBI:16526"/>
        <dbReference type="ChEBI" id="CHEBI:29985"/>
        <dbReference type="ChEBI" id="CHEBI:59888"/>
        <dbReference type="EC" id="4.1.1.15"/>
    </reaction>
</comment>
<evidence type="ECO:0000256" key="8">
    <source>
        <dbReference type="RuleBase" id="RU000382"/>
    </source>
</evidence>
<dbReference type="Pfam" id="PF00282">
    <property type="entry name" value="Pyridoxal_deC"/>
    <property type="match status" value="1"/>
</dbReference>
<evidence type="ECO:0000313" key="10">
    <source>
        <dbReference type="Proteomes" id="UP000034246"/>
    </source>
</evidence>
<protein>
    <recommendedName>
        <fullName evidence="3">glutamate decarboxylase</fullName>
        <ecNumber evidence="3">4.1.1.15</ecNumber>
    </recommendedName>
</protein>
<dbReference type="PANTHER" id="PTHR43321">
    <property type="entry name" value="GLUTAMATE DECARBOXYLASE"/>
    <property type="match status" value="1"/>
</dbReference>
<dbReference type="EC" id="4.1.1.15" evidence="3"/>
<dbReference type="InterPro" id="IPR015421">
    <property type="entry name" value="PyrdxlP-dep_Trfase_major"/>
</dbReference>
<dbReference type="InterPro" id="IPR002129">
    <property type="entry name" value="PyrdxlP-dep_de-COase"/>
</dbReference>
<evidence type="ECO:0000313" key="9">
    <source>
        <dbReference type="EMBL" id="KKR12031.1"/>
    </source>
</evidence>
<evidence type="ECO:0000256" key="4">
    <source>
        <dbReference type="ARBA" id="ARBA00022898"/>
    </source>
</evidence>
<dbReference type="GO" id="GO:0006538">
    <property type="term" value="P:L-glutamate catabolic process"/>
    <property type="evidence" value="ECO:0007669"/>
    <property type="project" value="TreeGrafter"/>
</dbReference>
<dbReference type="STRING" id="1618550.UT39_C0001G0086"/>
<dbReference type="Proteomes" id="UP000034246">
    <property type="component" value="Unassembled WGS sequence"/>
</dbReference>
<evidence type="ECO:0000256" key="1">
    <source>
        <dbReference type="ARBA" id="ARBA00001933"/>
    </source>
</evidence>
<evidence type="ECO:0000256" key="7">
    <source>
        <dbReference type="PIRSR" id="PIRSR602129-50"/>
    </source>
</evidence>
<comment type="cofactor">
    <cofactor evidence="1 7 8">
        <name>pyridoxal 5'-phosphate</name>
        <dbReference type="ChEBI" id="CHEBI:597326"/>
    </cofactor>
</comment>
<comment type="similarity">
    <text evidence="2 8">Belongs to the group II decarboxylase family.</text>
</comment>
<comment type="caution">
    <text evidence="9">The sequence shown here is derived from an EMBL/GenBank/DDBJ whole genome shotgun (WGS) entry which is preliminary data.</text>
</comment>
<accession>A0A0G0NGS7</accession>
<dbReference type="EMBL" id="LBWP01000001">
    <property type="protein sequence ID" value="KKR12031.1"/>
    <property type="molecule type" value="Genomic_DNA"/>
</dbReference>
<keyword evidence="4 7" id="KW-0663">Pyridoxal phosphate</keyword>
<dbReference type="InterPro" id="IPR015424">
    <property type="entry name" value="PyrdxlP-dep_Trfase"/>
</dbReference>
<evidence type="ECO:0000256" key="3">
    <source>
        <dbReference type="ARBA" id="ARBA00012421"/>
    </source>
</evidence>
<evidence type="ECO:0000256" key="2">
    <source>
        <dbReference type="ARBA" id="ARBA00009533"/>
    </source>
</evidence>
<evidence type="ECO:0000256" key="6">
    <source>
        <dbReference type="ARBA" id="ARBA00048868"/>
    </source>
</evidence>
<reference evidence="9 10" key="1">
    <citation type="journal article" date="2015" name="Nature">
        <title>rRNA introns, odd ribosomes, and small enigmatic genomes across a large radiation of phyla.</title>
        <authorList>
            <person name="Brown C.T."/>
            <person name="Hug L.A."/>
            <person name="Thomas B.C."/>
            <person name="Sharon I."/>
            <person name="Castelle C.J."/>
            <person name="Singh A."/>
            <person name="Wilkins M.J."/>
            <person name="Williams K.H."/>
            <person name="Banfield J.F."/>
        </authorList>
    </citation>
    <scope>NUCLEOTIDE SEQUENCE [LARGE SCALE GENOMIC DNA]</scope>
</reference>
<dbReference type="PANTHER" id="PTHR43321:SF3">
    <property type="entry name" value="GLUTAMATE DECARBOXYLASE"/>
    <property type="match status" value="1"/>
</dbReference>
<name>A0A0G0NGS7_9BACT</name>
<dbReference type="InterPro" id="IPR010107">
    <property type="entry name" value="Glutamate_decarboxylase"/>
</dbReference>
<dbReference type="GO" id="GO:0004351">
    <property type="term" value="F:glutamate decarboxylase activity"/>
    <property type="evidence" value="ECO:0007669"/>
    <property type="project" value="UniProtKB-EC"/>
</dbReference>
<sequence>MKSDTKNCSNLLKRPELKNLGTFTSVYRNGIHKNLIDFCNINYADRERYQKLTESENIVSTFLFNIFANSNGGCILTSGSTEAIFLALYLAKTKGTAKGIIHPNIVLGKNAHMSWTRTAEILDLKIKIVNSTKKGLDYVKLEELVDRNTCLVVGTMMTTELGSIDNFQFLNNICKKKDVQLHIDAAIGGFIVPFHKSSIKYTFKELSNLQSLNVSGHKYGLSTPGAGALLIRNQIDKAKLSKRISYLSSGEQHLDRFLLTMNSLGIISWAAYIQKFQREGYANNVSDYLKVKMILCKNLKQMGFDIYCGSKLSPYIFLSHRHITDISKNLQDRGWIQSTYESSEINKQGIRIVIKKGQEEILTTQLLKDISEITNSLQN</sequence>
<dbReference type="Gene3D" id="3.90.1150.160">
    <property type="match status" value="1"/>
</dbReference>
<gene>
    <name evidence="9" type="ORF">UT39_C0001G0086</name>
</gene>